<evidence type="ECO:0000313" key="2">
    <source>
        <dbReference type="Proteomes" id="UP000183200"/>
    </source>
</evidence>
<sequence length="139" mass="14690">MIKRITAAFALLLLFAGCGKDDGSYIPNVQVRYHMTAAAFSVDAKNGVYIVENIGVAGIMIIKIAVNNYVAFDRCSSVNPEQRCKVTVDDSGITATDPCSGAKFLLTDGSPQKAPAVRALKSYQVSLSGIGNGEINVSN</sequence>
<evidence type="ECO:0008006" key="3">
    <source>
        <dbReference type="Google" id="ProtNLM"/>
    </source>
</evidence>
<organism evidence="1 2">
    <name type="scientific">Pedobacter steynii</name>
    <dbReference type="NCBI Taxonomy" id="430522"/>
    <lineage>
        <taxon>Bacteria</taxon>
        <taxon>Pseudomonadati</taxon>
        <taxon>Bacteroidota</taxon>
        <taxon>Sphingobacteriia</taxon>
        <taxon>Sphingobacteriales</taxon>
        <taxon>Sphingobacteriaceae</taxon>
        <taxon>Pedobacter</taxon>
    </lineage>
</organism>
<dbReference type="Gene3D" id="2.102.10.10">
    <property type="entry name" value="Rieske [2Fe-2S] iron-sulphur domain"/>
    <property type="match status" value="1"/>
</dbReference>
<dbReference type="EMBL" id="FNGY01000005">
    <property type="protein sequence ID" value="SDM95085.1"/>
    <property type="molecule type" value="Genomic_DNA"/>
</dbReference>
<reference evidence="2" key="1">
    <citation type="submission" date="2016-10" db="EMBL/GenBank/DDBJ databases">
        <authorList>
            <person name="Varghese N."/>
            <person name="Submissions S."/>
        </authorList>
    </citation>
    <scope>NUCLEOTIDE SEQUENCE [LARGE SCALE GENOMIC DNA]</scope>
    <source>
        <strain evidence="2">DSM 19110</strain>
    </source>
</reference>
<protein>
    <recommendedName>
        <fullName evidence="3">Ferredoxin subunit of nitrite reductase or a ring-hydroxylating dioxygenase</fullName>
    </recommendedName>
</protein>
<dbReference type="OrthoDB" id="1201186at2"/>
<evidence type="ECO:0000313" key="1">
    <source>
        <dbReference type="EMBL" id="SDM95085.1"/>
    </source>
</evidence>
<accession>A0A1G9XFN8</accession>
<dbReference type="GO" id="GO:0051537">
    <property type="term" value="F:2 iron, 2 sulfur cluster binding"/>
    <property type="evidence" value="ECO:0007669"/>
    <property type="project" value="InterPro"/>
</dbReference>
<keyword evidence="2" id="KW-1185">Reference proteome</keyword>
<dbReference type="AlphaFoldDB" id="A0A1G9XFN8"/>
<dbReference type="InterPro" id="IPR036922">
    <property type="entry name" value="Rieske_2Fe-2S_sf"/>
</dbReference>
<name>A0A1G9XFN8_9SPHI</name>
<gene>
    <name evidence="1" type="ORF">SAMN05421820_105461</name>
</gene>
<dbReference type="PROSITE" id="PS51257">
    <property type="entry name" value="PROKAR_LIPOPROTEIN"/>
    <property type="match status" value="1"/>
</dbReference>
<dbReference type="RefSeq" id="WP_074608853.1">
    <property type="nucleotide sequence ID" value="NZ_FNGY01000005.1"/>
</dbReference>
<dbReference type="Proteomes" id="UP000183200">
    <property type="component" value="Unassembled WGS sequence"/>
</dbReference>
<dbReference type="STRING" id="430522.BFS30_08165"/>
<proteinExistence type="predicted"/>